<evidence type="ECO:0000313" key="2">
    <source>
        <dbReference type="EMBL" id="GBM22995.1"/>
    </source>
</evidence>
<evidence type="ECO:0000256" key="1">
    <source>
        <dbReference type="SAM" id="MobiDB-lite"/>
    </source>
</evidence>
<dbReference type="AlphaFoldDB" id="A0A4Y2E5B0"/>
<evidence type="ECO:0000313" key="3">
    <source>
        <dbReference type="Proteomes" id="UP000499080"/>
    </source>
</evidence>
<feature type="region of interest" description="Disordered" evidence="1">
    <location>
        <begin position="1"/>
        <end position="20"/>
    </location>
</feature>
<comment type="caution">
    <text evidence="2">The sequence shown here is derived from an EMBL/GenBank/DDBJ whole genome shotgun (WGS) entry which is preliminary data.</text>
</comment>
<dbReference type="EMBL" id="BGPR01000490">
    <property type="protein sequence ID" value="GBM22995.1"/>
    <property type="molecule type" value="Genomic_DNA"/>
</dbReference>
<gene>
    <name evidence="2" type="ORF">AVEN_172341_1</name>
</gene>
<accession>A0A4Y2E5B0</accession>
<proteinExistence type="predicted"/>
<keyword evidence="3" id="KW-1185">Reference proteome</keyword>
<organism evidence="2 3">
    <name type="scientific">Araneus ventricosus</name>
    <name type="common">Orbweaver spider</name>
    <name type="synonym">Epeira ventricosa</name>
    <dbReference type="NCBI Taxonomy" id="182803"/>
    <lineage>
        <taxon>Eukaryota</taxon>
        <taxon>Metazoa</taxon>
        <taxon>Ecdysozoa</taxon>
        <taxon>Arthropoda</taxon>
        <taxon>Chelicerata</taxon>
        <taxon>Arachnida</taxon>
        <taxon>Araneae</taxon>
        <taxon>Araneomorphae</taxon>
        <taxon>Entelegynae</taxon>
        <taxon>Araneoidea</taxon>
        <taxon>Araneidae</taxon>
        <taxon>Araneus</taxon>
    </lineage>
</organism>
<feature type="compositionally biased region" description="Basic residues" evidence="1">
    <location>
        <begin position="66"/>
        <end position="79"/>
    </location>
</feature>
<dbReference type="Proteomes" id="UP000499080">
    <property type="component" value="Unassembled WGS sequence"/>
</dbReference>
<feature type="compositionally biased region" description="Basic and acidic residues" evidence="1">
    <location>
        <begin position="87"/>
        <end position="100"/>
    </location>
</feature>
<name>A0A4Y2E5B0_ARAVE</name>
<sequence>MNEKEELSNFEQEENEIALRPTAKQAAEWLSGLEDRSEAHRAFMVRALPSSYPFPKRAQFLLKAQTNRKKRRTRPRCQRHAVNSKQQRREGADKPDKQIDVRYPYRPSN</sequence>
<protein>
    <submittedName>
        <fullName evidence="2">Uncharacterized protein</fullName>
    </submittedName>
</protein>
<reference evidence="2 3" key="1">
    <citation type="journal article" date="2019" name="Sci. Rep.">
        <title>Orb-weaving spider Araneus ventricosus genome elucidates the spidroin gene catalogue.</title>
        <authorList>
            <person name="Kono N."/>
            <person name="Nakamura H."/>
            <person name="Ohtoshi R."/>
            <person name="Moran D.A.P."/>
            <person name="Shinohara A."/>
            <person name="Yoshida Y."/>
            <person name="Fujiwara M."/>
            <person name="Mori M."/>
            <person name="Tomita M."/>
            <person name="Arakawa K."/>
        </authorList>
    </citation>
    <scope>NUCLEOTIDE SEQUENCE [LARGE SCALE GENOMIC DNA]</scope>
</reference>
<feature type="region of interest" description="Disordered" evidence="1">
    <location>
        <begin position="65"/>
        <end position="109"/>
    </location>
</feature>